<dbReference type="eggNOG" id="KOG1200">
    <property type="taxonomic scope" value="Eukaryota"/>
</dbReference>
<evidence type="ECO:0000256" key="3">
    <source>
        <dbReference type="ARBA" id="ARBA00023002"/>
    </source>
</evidence>
<dbReference type="InterPro" id="IPR002347">
    <property type="entry name" value="SDR_fam"/>
</dbReference>
<evidence type="ECO:0000256" key="2">
    <source>
        <dbReference type="ARBA" id="ARBA00006484"/>
    </source>
</evidence>
<dbReference type="InParanoid" id="H2Y557"/>
<keyword evidence="3" id="KW-0560">Oxidoreductase</keyword>
<reference evidence="4" key="3">
    <citation type="submission" date="2025-09" db="UniProtKB">
        <authorList>
            <consortium name="Ensembl"/>
        </authorList>
    </citation>
    <scope>IDENTIFICATION</scope>
</reference>
<keyword evidence="5" id="KW-1185">Reference proteome</keyword>
<dbReference type="GO" id="GO:0048038">
    <property type="term" value="F:quinone binding"/>
    <property type="evidence" value="ECO:0007669"/>
    <property type="project" value="TreeGrafter"/>
</dbReference>
<dbReference type="InterPro" id="IPR036291">
    <property type="entry name" value="NAD(P)-bd_dom_sf"/>
</dbReference>
<dbReference type="Pfam" id="PF13561">
    <property type="entry name" value="adh_short_C2"/>
    <property type="match status" value="1"/>
</dbReference>
<reference evidence="5" key="1">
    <citation type="submission" date="2003-08" db="EMBL/GenBank/DDBJ databases">
        <authorList>
            <person name="Birren B."/>
            <person name="Nusbaum C."/>
            <person name="Abebe A."/>
            <person name="Abouelleil A."/>
            <person name="Adekoya E."/>
            <person name="Ait-zahra M."/>
            <person name="Allen N."/>
            <person name="Allen T."/>
            <person name="An P."/>
            <person name="Anderson M."/>
            <person name="Anderson S."/>
            <person name="Arachchi H."/>
            <person name="Armbruster J."/>
            <person name="Bachantsang P."/>
            <person name="Baldwin J."/>
            <person name="Barry A."/>
            <person name="Bayul T."/>
            <person name="Blitshsteyn B."/>
            <person name="Bloom T."/>
            <person name="Blye J."/>
            <person name="Boguslavskiy L."/>
            <person name="Borowsky M."/>
            <person name="Boukhgalter B."/>
            <person name="Brunache A."/>
            <person name="Butler J."/>
            <person name="Calixte N."/>
            <person name="Calvo S."/>
            <person name="Camarata J."/>
            <person name="Campo K."/>
            <person name="Chang J."/>
            <person name="Cheshatsang Y."/>
            <person name="Citroen M."/>
            <person name="Collymore A."/>
            <person name="Considine T."/>
            <person name="Cook A."/>
            <person name="Cooke P."/>
            <person name="Corum B."/>
            <person name="Cuomo C."/>
            <person name="David R."/>
            <person name="Dawoe T."/>
            <person name="Degray S."/>
            <person name="Dodge S."/>
            <person name="Dooley K."/>
            <person name="Dorje P."/>
            <person name="Dorjee K."/>
            <person name="Dorris L."/>
            <person name="Duffey N."/>
            <person name="Dupes A."/>
            <person name="Elkins T."/>
            <person name="Engels R."/>
            <person name="Erickson J."/>
            <person name="Farina A."/>
            <person name="Faro S."/>
            <person name="Ferreira P."/>
            <person name="Fischer H."/>
            <person name="Fitzgerald M."/>
            <person name="Foley K."/>
            <person name="Gage D."/>
            <person name="Galagan J."/>
            <person name="Gearin G."/>
            <person name="Gnerre S."/>
            <person name="Gnirke A."/>
            <person name="Goyette A."/>
            <person name="Graham J."/>
            <person name="Grandbois E."/>
            <person name="Gyaltsen K."/>
            <person name="Hafez N."/>
            <person name="Hagopian D."/>
            <person name="Hagos B."/>
            <person name="Hall J."/>
            <person name="Hatcher B."/>
            <person name="Heller A."/>
            <person name="Higgins H."/>
            <person name="Honan T."/>
            <person name="Horn A."/>
            <person name="Houde N."/>
            <person name="Hughes L."/>
            <person name="Hulme W."/>
            <person name="Husby E."/>
            <person name="Iliev I."/>
            <person name="Jaffe D."/>
            <person name="Jones C."/>
            <person name="Kamal M."/>
            <person name="Kamat A."/>
            <person name="Kamvysselis M."/>
            <person name="Karlsson E."/>
            <person name="Kells C."/>
            <person name="Kieu A."/>
            <person name="Kisner P."/>
            <person name="Kodira C."/>
            <person name="Kulbokas E."/>
            <person name="Labutti K."/>
            <person name="Lama D."/>
            <person name="Landers T."/>
            <person name="Leger J."/>
            <person name="Levine S."/>
            <person name="Lewis D."/>
            <person name="Lewis T."/>
            <person name="Lindblad-toh K."/>
            <person name="Liu X."/>
            <person name="Lokyitsang T."/>
            <person name="Lokyitsang Y."/>
            <person name="Lucien O."/>
            <person name="Lui A."/>
            <person name="Ma L.J."/>
            <person name="Mabbitt R."/>
            <person name="Macdonald J."/>
            <person name="Maclean C."/>
            <person name="Major J."/>
            <person name="Manning J."/>
            <person name="Marabella R."/>
            <person name="Maru K."/>
            <person name="Matthews C."/>
            <person name="Mauceli E."/>
            <person name="Mccarthy M."/>
            <person name="Mcdonough S."/>
            <person name="Mcghee T."/>
            <person name="Meldrim J."/>
            <person name="Meneus L."/>
            <person name="Mesirov J."/>
            <person name="Mihalev A."/>
            <person name="Mihova T."/>
            <person name="Mikkelsen T."/>
            <person name="Mlenga V."/>
            <person name="Moru K."/>
            <person name="Mozes J."/>
            <person name="Mulrain L."/>
            <person name="Munson G."/>
            <person name="Naylor J."/>
            <person name="Newes C."/>
            <person name="Nguyen C."/>
            <person name="Nguyen N."/>
            <person name="Nguyen T."/>
            <person name="Nicol R."/>
            <person name="Nielsen C."/>
            <person name="Nizzari M."/>
            <person name="Norbu C."/>
            <person name="Norbu N."/>
            <person name="O'donnell P."/>
            <person name="Okoawo O."/>
            <person name="O'leary S."/>
            <person name="Omotosho B."/>
            <person name="O'neill K."/>
            <person name="Osman S."/>
            <person name="Parker S."/>
            <person name="Perrin D."/>
            <person name="Phunkhang P."/>
            <person name="Piqani B."/>
            <person name="Purcell S."/>
            <person name="Rachupka T."/>
            <person name="Ramasamy U."/>
            <person name="Rameau R."/>
            <person name="Ray V."/>
            <person name="Raymond C."/>
            <person name="Retta R."/>
            <person name="Richardson S."/>
            <person name="Rise C."/>
            <person name="Rodriguez J."/>
            <person name="Rogers J."/>
            <person name="Rogov P."/>
            <person name="Rutman M."/>
            <person name="Schupbach R."/>
            <person name="Seaman C."/>
            <person name="Settipalli S."/>
            <person name="Sharpe T."/>
            <person name="Sheridan J."/>
            <person name="Sherpa N."/>
            <person name="Shi J."/>
            <person name="Smirnov S."/>
            <person name="Smith C."/>
            <person name="Sougnez C."/>
            <person name="Spencer B."/>
            <person name="Stalker J."/>
            <person name="Stange-thomann N."/>
            <person name="Stavropoulos S."/>
            <person name="Stetson K."/>
            <person name="Stone C."/>
            <person name="Stone S."/>
            <person name="Stubbs M."/>
            <person name="Talamas J."/>
            <person name="Tchuinga P."/>
            <person name="Tenzing P."/>
            <person name="Tesfaye S."/>
            <person name="Theodore J."/>
            <person name="Thoulutsang Y."/>
            <person name="Topham K."/>
            <person name="Towey S."/>
            <person name="Tsamla T."/>
            <person name="Tsomo N."/>
            <person name="Vallee D."/>
            <person name="Vassiliev H."/>
            <person name="Venkataraman V."/>
            <person name="Vinson J."/>
            <person name="Vo A."/>
            <person name="Wade C."/>
            <person name="Wang S."/>
            <person name="Wangchuk T."/>
            <person name="Wangdi T."/>
            <person name="Whittaker C."/>
            <person name="Wilkinson J."/>
            <person name="Wu Y."/>
            <person name="Wyman D."/>
            <person name="Yadav S."/>
            <person name="Yang S."/>
            <person name="Yang X."/>
            <person name="Yeager S."/>
            <person name="Yee E."/>
            <person name="Young G."/>
            <person name="Zainoun J."/>
            <person name="Zembeck L."/>
            <person name="Zimmer A."/>
            <person name="Zody M."/>
            <person name="Lander E."/>
        </authorList>
    </citation>
    <scope>NUCLEOTIDE SEQUENCE [LARGE SCALE GENOMIC DNA]</scope>
</reference>
<dbReference type="Gene3D" id="3.40.50.720">
    <property type="entry name" value="NAD(P)-binding Rossmann-like Domain"/>
    <property type="match status" value="1"/>
</dbReference>
<dbReference type="HOGENOM" id="CLU_010194_1_3_1"/>
<dbReference type="FunFam" id="3.40.50.720:FF:000173">
    <property type="entry name" value="3-oxoacyl-[acyl-carrier protein] reductase"/>
    <property type="match status" value="1"/>
</dbReference>
<dbReference type="AlphaFoldDB" id="H2Y557"/>
<dbReference type="Ensembl" id="ENSCSAVT00000000460.1">
    <property type="protein sequence ID" value="ENSCSAVP00000000455.1"/>
    <property type="gene ID" value="ENSCSAVG00000000265.1"/>
</dbReference>
<dbReference type="GeneTree" id="ENSGT00940000160668"/>
<comment type="pathway">
    <text evidence="1">Lipid metabolism; fatty acid biosynthesis.</text>
</comment>
<evidence type="ECO:0000313" key="4">
    <source>
        <dbReference type="Ensembl" id="ENSCSAVP00000000455.1"/>
    </source>
</evidence>
<proteinExistence type="inferred from homology"/>
<dbReference type="OMA" id="HIVQITT"/>
<dbReference type="PANTHER" id="PTHR42760:SF83">
    <property type="entry name" value="(3R)-3-HYDROXYACYL-COA DEHYDROGENASE"/>
    <property type="match status" value="1"/>
</dbReference>
<comment type="similarity">
    <text evidence="2">Belongs to the short-chain dehydrogenases/reductases (SDR) family.</text>
</comment>
<organism evidence="4 5">
    <name type="scientific">Ciona savignyi</name>
    <name type="common">Pacific transparent sea squirt</name>
    <dbReference type="NCBI Taxonomy" id="51511"/>
    <lineage>
        <taxon>Eukaryota</taxon>
        <taxon>Metazoa</taxon>
        <taxon>Chordata</taxon>
        <taxon>Tunicata</taxon>
        <taxon>Ascidiacea</taxon>
        <taxon>Phlebobranchia</taxon>
        <taxon>Cionidae</taxon>
        <taxon>Ciona</taxon>
    </lineage>
</organism>
<dbReference type="STRING" id="51511.ENSCSAVP00000000455"/>
<sequence>IGRLHGKISIITGAASGIGFACAQRFLREGSKILMVDSNRSLLETAHKELNDQYTDQVKYHCGNVADRECARDVVDMPENHFGSESSVLVNAAGITRPNSILNTSENELNSVLNVNFNGLFFFCQAFSQKLVKNKQKAKAASLNASIVNISSMAGKLGMFDNANYAASKAAVIGFTKSSCIELGKHGIRTNVIQPGFIQTPMIESMTPEYKNAVLKSVPLRRLGRSDEIANVCLFLASDESSYVNGACFEVSGGMGA</sequence>
<reference evidence="4" key="2">
    <citation type="submission" date="2025-08" db="UniProtKB">
        <authorList>
            <consortium name="Ensembl"/>
        </authorList>
    </citation>
    <scope>IDENTIFICATION</scope>
</reference>
<protein>
    <submittedName>
        <fullName evidence="4">Uncharacterized protein</fullName>
    </submittedName>
</protein>
<accession>H2Y557</accession>
<dbReference type="GO" id="GO:0016616">
    <property type="term" value="F:oxidoreductase activity, acting on the CH-OH group of donors, NAD or NADP as acceptor"/>
    <property type="evidence" value="ECO:0007669"/>
    <property type="project" value="TreeGrafter"/>
</dbReference>
<name>H2Y557_CIOSA</name>
<evidence type="ECO:0000256" key="1">
    <source>
        <dbReference type="ARBA" id="ARBA00005194"/>
    </source>
</evidence>
<dbReference type="Proteomes" id="UP000007875">
    <property type="component" value="Unassembled WGS sequence"/>
</dbReference>
<dbReference type="SUPFAM" id="SSF51735">
    <property type="entry name" value="NAD(P)-binding Rossmann-fold domains"/>
    <property type="match status" value="1"/>
</dbReference>
<dbReference type="PRINTS" id="PR00081">
    <property type="entry name" value="GDHRDH"/>
</dbReference>
<evidence type="ECO:0000313" key="5">
    <source>
        <dbReference type="Proteomes" id="UP000007875"/>
    </source>
</evidence>
<dbReference type="GO" id="GO:0006633">
    <property type="term" value="P:fatty acid biosynthetic process"/>
    <property type="evidence" value="ECO:0007669"/>
    <property type="project" value="TreeGrafter"/>
</dbReference>
<dbReference type="PANTHER" id="PTHR42760">
    <property type="entry name" value="SHORT-CHAIN DEHYDROGENASES/REDUCTASES FAMILY MEMBER"/>
    <property type="match status" value="1"/>
</dbReference>
<dbReference type="PRINTS" id="PR00080">
    <property type="entry name" value="SDRFAMILY"/>
</dbReference>